<comment type="caution">
    <text evidence="1">The sequence shown here is derived from an EMBL/GenBank/DDBJ whole genome shotgun (WGS) entry which is preliminary data.</text>
</comment>
<sequence length="262" mass="29748">MESISGVPIGRGTPISLAKSPKEQAAMIQRLPQYYGLQNNQQLCEAKTLQDGGQLNRQRDIKRRRLGYHFGSKTCIQSRFYERGSQQMDMLPILREELHSERHVFRFNDSAKRIDSLDGKGIGYTKNLNKSCSVLGRLSPTIYMHLEAIEVDSKSLMDSGRKQNDRGSSIKIQRWIGLISERRCLQSNLQNVRIIDKIIVDKPQVLLITPNQETLPQKATLEKLAKRKMELPLATDCCNIVPQFSAAKADIPPGNLIAWLIY</sequence>
<dbReference type="AlphaFoldDB" id="A0A5J4USK2"/>
<dbReference type="EMBL" id="SNRW01012795">
    <property type="protein sequence ID" value="KAA6373389.1"/>
    <property type="molecule type" value="Genomic_DNA"/>
</dbReference>
<organism evidence="1 2">
    <name type="scientific">Streblomastix strix</name>
    <dbReference type="NCBI Taxonomy" id="222440"/>
    <lineage>
        <taxon>Eukaryota</taxon>
        <taxon>Metamonada</taxon>
        <taxon>Preaxostyla</taxon>
        <taxon>Oxymonadida</taxon>
        <taxon>Streblomastigidae</taxon>
        <taxon>Streblomastix</taxon>
    </lineage>
</organism>
<dbReference type="Proteomes" id="UP000324800">
    <property type="component" value="Unassembled WGS sequence"/>
</dbReference>
<evidence type="ECO:0000313" key="1">
    <source>
        <dbReference type="EMBL" id="KAA6373389.1"/>
    </source>
</evidence>
<accession>A0A5J4USK2</accession>
<reference evidence="1 2" key="1">
    <citation type="submission" date="2019-03" db="EMBL/GenBank/DDBJ databases">
        <title>Single cell metagenomics reveals metabolic interactions within the superorganism composed of flagellate Streblomastix strix and complex community of Bacteroidetes bacteria on its surface.</title>
        <authorList>
            <person name="Treitli S.C."/>
            <person name="Kolisko M."/>
            <person name="Husnik F."/>
            <person name="Keeling P."/>
            <person name="Hampl V."/>
        </authorList>
    </citation>
    <scope>NUCLEOTIDE SEQUENCE [LARGE SCALE GENOMIC DNA]</scope>
    <source>
        <strain evidence="1">ST1C</strain>
    </source>
</reference>
<proteinExistence type="predicted"/>
<name>A0A5J4USK2_9EUKA</name>
<evidence type="ECO:0000313" key="2">
    <source>
        <dbReference type="Proteomes" id="UP000324800"/>
    </source>
</evidence>
<gene>
    <name evidence="1" type="ORF">EZS28_031084</name>
</gene>
<protein>
    <submittedName>
        <fullName evidence="1">Uncharacterized protein</fullName>
    </submittedName>
</protein>